<protein>
    <submittedName>
        <fullName evidence="2">Uncharacterized protein</fullName>
    </submittedName>
</protein>
<keyword evidence="1" id="KW-0812">Transmembrane</keyword>
<keyword evidence="1" id="KW-0472">Membrane</keyword>
<dbReference type="AlphaFoldDB" id="B0P9P8"/>
<feature type="transmembrane region" description="Helical" evidence="1">
    <location>
        <begin position="12"/>
        <end position="30"/>
    </location>
</feature>
<reference evidence="2" key="1">
    <citation type="submission" date="2007-11" db="EMBL/GenBank/DDBJ databases">
        <authorList>
            <person name="Fulton L."/>
            <person name="Clifton S."/>
            <person name="Fulton B."/>
            <person name="Xu J."/>
            <person name="Minx P."/>
            <person name="Pepin K.H."/>
            <person name="Johnson M."/>
            <person name="Thiruvilangam P."/>
            <person name="Bhonagiri V."/>
            <person name="Nash W.E."/>
            <person name="Mardis E.R."/>
            <person name="Wilson R.K."/>
        </authorList>
    </citation>
    <scope>NUCLEOTIDE SEQUENCE [LARGE SCALE GENOMIC DNA]</scope>
    <source>
        <strain evidence="2">DSM 17241</strain>
    </source>
</reference>
<evidence type="ECO:0000256" key="1">
    <source>
        <dbReference type="SAM" id="Phobius"/>
    </source>
</evidence>
<dbReference type="Proteomes" id="UP000003803">
    <property type="component" value="Unassembled WGS sequence"/>
</dbReference>
<reference evidence="2" key="2">
    <citation type="submission" date="2013-09" db="EMBL/GenBank/DDBJ databases">
        <title>Draft genome sequence of Anaerotruncus colihominis(DSM 17241).</title>
        <authorList>
            <person name="Sudarsanam P."/>
            <person name="Ley R."/>
            <person name="Guruge J."/>
            <person name="Turnbaugh P.J."/>
            <person name="Mahowald M."/>
            <person name="Liep D."/>
            <person name="Gordon J."/>
        </authorList>
    </citation>
    <scope>NUCLEOTIDE SEQUENCE</scope>
    <source>
        <strain evidence="2">DSM 17241</strain>
    </source>
</reference>
<keyword evidence="3" id="KW-1185">Reference proteome</keyword>
<accession>B0P9P8</accession>
<proteinExistence type="predicted"/>
<gene>
    <name evidence="2" type="ORF">ANACOL_01716</name>
</gene>
<comment type="caution">
    <text evidence="2">The sequence shown here is derived from an EMBL/GenBank/DDBJ whole genome shotgun (WGS) entry which is preliminary data.</text>
</comment>
<keyword evidence="1" id="KW-1133">Transmembrane helix</keyword>
<evidence type="ECO:0000313" key="3">
    <source>
        <dbReference type="Proteomes" id="UP000003803"/>
    </source>
</evidence>
<feature type="non-terminal residue" evidence="2">
    <location>
        <position position="1"/>
    </location>
</feature>
<dbReference type="EMBL" id="ABGD02000012">
    <property type="protein sequence ID" value="EDS11825.1"/>
    <property type="molecule type" value="Genomic_DNA"/>
</dbReference>
<sequence>ERRRRPTRELAFLYSAFRIFLCRLALTVVFRGKINYNIKYCL</sequence>
<organism evidence="2 3">
    <name type="scientific">Anaerotruncus colihominis DSM 17241</name>
    <dbReference type="NCBI Taxonomy" id="445972"/>
    <lineage>
        <taxon>Bacteria</taxon>
        <taxon>Bacillati</taxon>
        <taxon>Bacillota</taxon>
        <taxon>Clostridia</taxon>
        <taxon>Eubacteriales</taxon>
        <taxon>Oscillospiraceae</taxon>
        <taxon>Anaerotruncus</taxon>
    </lineage>
</organism>
<evidence type="ECO:0000313" key="2">
    <source>
        <dbReference type="EMBL" id="EDS11825.1"/>
    </source>
</evidence>
<name>B0P9P8_9FIRM</name>
<dbReference type="HOGENOM" id="CLU_3243483_0_0_9"/>